<protein>
    <recommendedName>
        <fullName evidence="13">Peroxidase</fullName>
        <ecNumber evidence="13">1.11.1.-</ecNumber>
    </recommendedName>
</protein>
<evidence type="ECO:0000256" key="9">
    <source>
        <dbReference type="ARBA" id="ARBA00023002"/>
    </source>
</evidence>
<evidence type="ECO:0000256" key="2">
    <source>
        <dbReference type="ARBA" id="ARBA00004305"/>
    </source>
</evidence>
<dbReference type="PANTHER" id="PTHR31356:SF58">
    <property type="entry name" value="CYTOCHROME C PEROXIDASE, MITOCHONDRIAL"/>
    <property type="match status" value="1"/>
</dbReference>
<comment type="similarity">
    <text evidence="4">Belongs to the peroxidase family. Cytochrome c peroxidase subfamily.</text>
</comment>
<dbReference type="GO" id="GO:0005759">
    <property type="term" value="C:mitochondrial matrix"/>
    <property type="evidence" value="ECO:0007669"/>
    <property type="project" value="UniProtKB-SubCell"/>
</dbReference>
<keyword evidence="17" id="KW-1185">Reference proteome</keyword>
<reference evidence="16" key="1">
    <citation type="submission" date="2023-03" db="EMBL/GenBank/DDBJ databases">
        <title>Mating type loci evolution in Malassezia.</title>
        <authorList>
            <person name="Coelho M.A."/>
        </authorList>
    </citation>
    <scope>NUCLEOTIDE SEQUENCE</scope>
    <source>
        <strain evidence="16">CBS 11721</strain>
    </source>
</reference>
<dbReference type="EMBL" id="CP119880">
    <property type="protein sequence ID" value="WFD36383.1"/>
    <property type="molecule type" value="Genomic_DNA"/>
</dbReference>
<dbReference type="Proteomes" id="UP001219933">
    <property type="component" value="Chromosome 4"/>
</dbReference>
<evidence type="ECO:0000256" key="1">
    <source>
        <dbReference type="ARBA" id="ARBA00003917"/>
    </source>
</evidence>
<keyword evidence="11" id="KW-0496">Mitochondrion</keyword>
<dbReference type="Pfam" id="PF00141">
    <property type="entry name" value="peroxidase"/>
    <property type="match status" value="1"/>
</dbReference>
<dbReference type="PROSITE" id="PS50873">
    <property type="entry name" value="PEROXIDASE_4"/>
    <property type="match status" value="1"/>
</dbReference>
<gene>
    <name evidence="16" type="primary">CCP1</name>
    <name evidence="16" type="ORF">MCUN1_003262</name>
</gene>
<feature type="domain" description="Plant heme peroxidase family profile" evidence="15">
    <location>
        <begin position="161"/>
        <end position="362"/>
    </location>
</feature>
<keyword evidence="6" id="KW-0349">Heme</keyword>
<evidence type="ECO:0000256" key="8">
    <source>
        <dbReference type="ARBA" id="ARBA00022946"/>
    </source>
</evidence>
<dbReference type="EC" id="1.11.1.-" evidence="13"/>
<dbReference type="GO" id="GO:0020037">
    <property type="term" value="F:heme binding"/>
    <property type="evidence" value="ECO:0007669"/>
    <property type="project" value="UniProtKB-UniRule"/>
</dbReference>
<dbReference type="PRINTS" id="PR00458">
    <property type="entry name" value="PEROXIDASE"/>
</dbReference>
<dbReference type="GO" id="GO:0005758">
    <property type="term" value="C:mitochondrial intermembrane space"/>
    <property type="evidence" value="ECO:0007669"/>
    <property type="project" value="UniProtKB-SubCell"/>
</dbReference>
<dbReference type="InterPro" id="IPR002016">
    <property type="entry name" value="Haem_peroxidase"/>
</dbReference>
<sequence>MAAFRTSLRLARHVPIAPARVLPARAAIPAVRAFSTGAGVPKPEAPKNSNSSILFVLALAAVGVSGYFLVDEPTLASWVGLPDRTTGKGGLAGEADYQKVYNAIANLLENEKYDDGSYGPVLVRLAWHSSGTYDKETNTGGSNGATMRYPLEAGDGANAGLEAARNLLEPLKKKFPWISYSDLWTLGGVAAIQELGGPVIPWRPGRQDAPPEKTPPNGRLPDAAQGAQHLRNVFYRMGFNDQEIVALSGGHVLGRCHPNRSGFDGPWTFSPISFTNDFFNLLVNEKWEPKKWDGPFQWEDVGTHTLMMLPTDYALIEDASFKKTVQKYAKDEELFFKDFASVFSRLLELGVPAENFDAGAKGLEKPGPLTFKTTAEQENSK</sequence>
<evidence type="ECO:0000256" key="4">
    <source>
        <dbReference type="ARBA" id="ARBA00005997"/>
    </source>
</evidence>
<dbReference type="PROSITE" id="PS00436">
    <property type="entry name" value="PEROXIDASE_2"/>
    <property type="match status" value="1"/>
</dbReference>
<keyword evidence="9 13" id="KW-0560">Oxidoreductase</keyword>
<dbReference type="GO" id="GO:0034599">
    <property type="term" value="P:cellular response to oxidative stress"/>
    <property type="evidence" value="ECO:0007669"/>
    <property type="project" value="InterPro"/>
</dbReference>
<evidence type="ECO:0000256" key="5">
    <source>
        <dbReference type="ARBA" id="ARBA00022559"/>
    </source>
</evidence>
<organism evidence="16 17">
    <name type="scientific">Malassezia cuniculi</name>
    <dbReference type="NCBI Taxonomy" id="948313"/>
    <lineage>
        <taxon>Eukaryota</taxon>
        <taxon>Fungi</taxon>
        <taxon>Dikarya</taxon>
        <taxon>Basidiomycota</taxon>
        <taxon>Ustilaginomycotina</taxon>
        <taxon>Malasseziomycetes</taxon>
        <taxon>Malasseziales</taxon>
        <taxon>Malasseziaceae</taxon>
        <taxon>Malassezia</taxon>
    </lineage>
</organism>
<comment type="subcellular location">
    <subcellularLocation>
        <location evidence="3">Mitochondrion intermembrane space</location>
    </subcellularLocation>
    <subcellularLocation>
        <location evidence="2">Mitochondrion matrix</location>
    </subcellularLocation>
</comment>
<evidence type="ECO:0000256" key="7">
    <source>
        <dbReference type="ARBA" id="ARBA00022723"/>
    </source>
</evidence>
<evidence type="ECO:0000256" key="10">
    <source>
        <dbReference type="ARBA" id="ARBA00023004"/>
    </source>
</evidence>
<dbReference type="GO" id="GO:0042744">
    <property type="term" value="P:hydrogen peroxide catabolic process"/>
    <property type="evidence" value="ECO:0007669"/>
    <property type="project" value="TreeGrafter"/>
</dbReference>
<dbReference type="InterPro" id="IPR019794">
    <property type="entry name" value="Peroxidases_AS"/>
</dbReference>
<dbReference type="InterPro" id="IPR002207">
    <property type="entry name" value="Peroxidase_I"/>
</dbReference>
<evidence type="ECO:0000259" key="15">
    <source>
        <dbReference type="PROSITE" id="PS50873"/>
    </source>
</evidence>
<proteinExistence type="inferred from homology"/>
<evidence type="ECO:0000256" key="14">
    <source>
        <dbReference type="SAM" id="MobiDB-lite"/>
    </source>
</evidence>
<dbReference type="FunFam" id="1.10.520.10:FF:000005">
    <property type="entry name" value="Cytochrome c peroxidase"/>
    <property type="match status" value="1"/>
</dbReference>
<feature type="region of interest" description="Disordered" evidence="14">
    <location>
        <begin position="201"/>
        <end position="223"/>
    </location>
</feature>
<evidence type="ECO:0000313" key="17">
    <source>
        <dbReference type="Proteomes" id="UP001219933"/>
    </source>
</evidence>
<dbReference type="Gene3D" id="1.10.520.10">
    <property type="match status" value="1"/>
</dbReference>
<evidence type="ECO:0000256" key="13">
    <source>
        <dbReference type="RuleBase" id="RU363051"/>
    </source>
</evidence>
<evidence type="ECO:0000256" key="3">
    <source>
        <dbReference type="ARBA" id="ARBA00004569"/>
    </source>
</evidence>
<evidence type="ECO:0000256" key="6">
    <source>
        <dbReference type="ARBA" id="ARBA00022617"/>
    </source>
</evidence>
<keyword evidence="7" id="KW-0479">Metal-binding</keyword>
<dbReference type="CDD" id="cd00691">
    <property type="entry name" value="ascorbate_peroxidase"/>
    <property type="match status" value="1"/>
</dbReference>
<dbReference type="InterPro" id="IPR010255">
    <property type="entry name" value="Haem_peroxidase_sf"/>
</dbReference>
<name>A0AAF0F180_9BASI</name>
<keyword evidence="10" id="KW-0408">Iron</keyword>
<dbReference type="Gene3D" id="1.10.420.10">
    <property type="entry name" value="Peroxidase, domain 2"/>
    <property type="match status" value="1"/>
</dbReference>
<keyword evidence="5 13" id="KW-0575">Peroxidase</keyword>
<dbReference type="GO" id="GO:0000302">
    <property type="term" value="P:response to reactive oxygen species"/>
    <property type="evidence" value="ECO:0007669"/>
    <property type="project" value="TreeGrafter"/>
</dbReference>
<evidence type="ECO:0000256" key="12">
    <source>
        <dbReference type="ARBA" id="ARBA00049265"/>
    </source>
</evidence>
<accession>A0AAF0F180</accession>
<dbReference type="InterPro" id="IPR044831">
    <property type="entry name" value="Ccp1-like"/>
</dbReference>
<dbReference type="PANTHER" id="PTHR31356">
    <property type="entry name" value="THYLAKOID LUMENAL 29 KDA PROTEIN, CHLOROPLASTIC-RELATED"/>
    <property type="match status" value="1"/>
</dbReference>
<dbReference type="AlphaFoldDB" id="A0AAF0F180"/>
<evidence type="ECO:0000256" key="11">
    <source>
        <dbReference type="ARBA" id="ARBA00023128"/>
    </source>
</evidence>
<dbReference type="FunFam" id="1.10.420.10:FF:000009">
    <property type="entry name" value="Ascorbate peroxidase"/>
    <property type="match status" value="1"/>
</dbReference>
<dbReference type="SUPFAM" id="SSF48113">
    <property type="entry name" value="Heme-dependent peroxidases"/>
    <property type="match status" value="1"/>
</dbReference>
<comment type="function">
    <text evidence="1">Destroys radicals which are normally produced within the cells and which are toxic to biological systems.</text>
</comment>
<dbReference type="PRINTS" id="PR00459">
    <property type="entry name" value="ASPEROXIDASE"/>
</dbReference>
<dbReference type="GO" id="GO:0004130">
    <property type="term" value="F:cytochrome-c peroxidase activity"/>
    <property type="evidence" value="ECO:0007669"/>
    <property type="project" value="UniProtKB-EC"/>
</dbReference>
<evidence type="ECO:0000313" key="16">
    <source>
        <dbReference type="EMBL" id="WFD36383.1"/>
    </source>
</evidence>
<keyword evidence="8" id="KW-0809">Transit peptide</keyword>
<dbReference type="GO" id="GO:0046872">
    <property type="term" value="F:metal ion binding"/>
    <property type="evidence" value="ECO:0007669"/>
    <property type="project" value="UniProtKB-UniRule"/>
</dbReference>
<comment type="catalytic activity">
    <reaction evidence="12">
        <text>2 Fe(II)-[cytochrome c] + H2O2 + 2 H(+) = 2 Fe(III)-[cytochrome c] + 2 H2O</text>
        <dbReference type="Rhea" id="RHEA:16581"/>
        <dbReference type="Rhea" id="RHEA-COMP:10350"/>
        <dbReference type="Rhea" id="RHEA-COMP:14399"/>
        <dbReference type="ChEBI" id="CHEBI:15377"/>
        <dbReference type="ChEBI" id="CHEBI:15378"/>
        <dbReference type="ChEBI" id="CHEBI:16240"/>
        <dbReference type="ChEBI" id="CHEBI:29033"/>
        <dbReference type="ChEBI" id="CHEBI:29034"/>
        <dbReference type="EC" id="1.11.1.5"/>
    </reaction>
</comment>